<evidence type="ECO:0000256" key="4">
    <source>
        <dbReference type="ARBA" id="ARBA00022741"/>
    </source>
</evidence>
<feature type="region of interest" description="Disordered" evidence="6">
    <location>
        <begin position="1"/>
        <end position="31"/>
    </location>
</feature>
<name>A0A956SBB7_UNCEI</name>
<dbReference type="InterPro" id="IPR027417">
    <property type="entry name" value="P-loop_NTPase"/>
</dbReference>
<dbReference type="Gene3D" id="1.10.3710.10">
    <property type="entry name" value="DNA polymerase III clamp loader subunits, C-terminal domain"/>
    <property type="match status" value="1"/>
</dbReference>
<dbReference type="AlphaFoldDB" id="A0A956SBB7"/>
<dbReference type="CDD" id="cd18139">
    <property type="entry name" value="HLD_clamp_RarA"/>
    <property type="match status" value="1"/>
</dbReference>
<evidence type="ECO:0000256" key="6">
    <source>
        <dbReference type="SAM" id="MobiDB-lite"/>
    </source>
</evidence>
<feature type="region of interest" description="Disordered" evidence="6">
    <location>
        <begin position="415"/>
        <end position="461"/>
    </location>
</feature>
<evidence type="ECO:0000259" key="7">
    <source>
        <dbReference type="SMART" id="SM00382"/>
    </source>
</evidence>
<dbReference type="GO" id="GO:0005524">
    <property type="term" value="F:ATP binding"/>
    <property type="evidence" value="ECO:0007669"/>
    <property type="project" value="UniProtKB-KW"/>
</dbReference>
<dbReference type="InterPro" id="IPR021886">
    <property type="entry name" value="MgsA_C"/>
</dbReference>
<dbReference type="GO" id="GO:0006261">
    <property type="term" value="P:DNA-templated DNA replication"/>
    <property type="evidence" value="ECO:0007669"/>
    <property type="project" value="TreeGrafter"/>
</dbReference>
<dbReference type="SUPFAM" id="SSF52540">
    <property type="entry name" value="P-loop containing nucleoside triphosphate hydrolases"/>
    <property type="match status" value="1"/>
</dbReference>
<dbReference type="InterPro" id="IPR008921">
    <property type="entry name" value="DNA_pol3_clamp-load_cplx_C"/>
</dbReference>
<dbReference type="InterPro" id="IPR003593">
    <property type="entry name" value="AAA+_ATPase"/>
</dbReference>
<keyword evidence="3" id="KW-0235">DNA replication</keyword>
<keyword evidence="5" id="KW-0067">ATP-binding</keyword>
<protein>
    <submittedName>
        <fullName evidence="8">Replication-associated recombination protein A</fullName>
    </submittedName>
</protein>
<dbReference type="CDD" id="cd00009">
    <property type="entry name" value="AAA"/>
    <property type="match status" value="1"/>
</dbReference>
<dbReference type="SUPFAM" id="SSF48019">
    <property type="entry name" value="post-AAA+ oligomerization domain-like"/>
    <property type="match status" value="1"/>
</dbReference>
<dbReference type="GO" id="GO:0017116">
    <property type="term" value="F:single-stranded DNA helicase activity"/>
    <property type="evidence" value="ECO:0007669"/>
    <property type="project" value="TreeGrafter"/>
</dbReference>
<sequence>MEDADRQLPLGGLVPEVEASDPDPIDSAPLADRLRPRSLDDVVGQPHLTGPDGALRAFLTAERIPSIVLWGPPGTGKTTLARLLGTHPGYTWEMFSAVLSGVKEVREVVARAKERLRTQRRRTLLFVDEIHRFNKAQQDAFLPHVEAGTIVLIGATTENPSFQVNPALLSRCRVYVLRELDEDALAALVEKALNALGNPLSFRPEALAALVRMAEGDARRLLVSVETLAQIVPRGAELDLDGLERCLQTGTARNLGSEDHFNWISALHKSVRGSDPHAAVYWLAQMLDAGEDPRYVARRLIRMATEEIGLAEPGALQIALSARDAFELLGVPEGKLALAQCAVYLALCPKSDSVYRAYGAAAELIEHHGAQPVPLHLRNAPTRLMTELGYGKGYQSAQTAPGRFIEASYLPERHSEQSLYRPSDQGREARMVEDHKRRTGDFFRLRAEAPAPSDRSEAPEE</sequence>
<evidence type="ECO:0000256" key="5">
    <source>
        <dbReference type="ARBA" id="ARBA00022840"/>
    </source>
</evidence>
<evidence type="ECO:0000256" key="1">
    <source>
        <dbReference type="ARBA" id="ARBA00002393"/>
    </source>
</evidence>
<dbReference type="EMBL" id="JAGQHS010000001">
    <property type="protein sequence ID" value="MCA9754220.1"/>
    <property type="molecule type" value="Genomic_DNA"/>
</dbReference>
<dbReference type="GO" id="GO:0008047">
    <property type="term" value="F:enzyme activator activity"/>
    <property type="evidence" value="ECO:0007669"/>
    <property type="project" value="TreeGrafter"/>
</dbReference>
<proteinExistence type="inferred from homology"/>
<dbReference type="InterPro" id="IPR051314">
    <property type="entry name" value="AAA_ATPase_RarA/MGS1/WRNIP1"/>
</dbReference>
<evidence type="ECO:0000313" key="9">
    <source>
        <dbReference type="Proteomes" id="UP000739538"/>
    </source>
</evidence>
<dbReference type="Gene3D" id="1.20.272.10">
    <property type="match status" value="1"/>
</dbReference>
<dbReference type="Proteomes" id="UP000739538">
    <property type="component" value="Unassembled WGS sequence"/>
</dbReference>
<dbReference type="Gene3D" id="1.10.8.60">
    <property type="match status" value="1"/>
</dbReference>
<dbReference type="InterPro" id="IPR032423">
    <property type="entry name" value="AAA_assoc_2"/>
</dbReference>
<evidence type="ECO:0000256" key="2">
    <source>
        <dbReference type="ARBA" id="ARBA00008959"/>
    </source>
</evidence>
<evidence type="ECO:0000256" key="3">
    <source>
        <dbReference type="ARBA" id="ARBA00022705"/>
    </source>
</evidence>
<dbReference type="GO" id="GO:0003677">
    <property type="term" value="F:DNA binding"/>
    <property type="evidence" value="ECO:0007669"/>
    <property type="project" value="InterPro"/>
</dbReference>
<gene>
    <name evidence="8" type="ORF">KDA27_00345</name>
</gene>
<dbReference type="SMART" id="SM00382">
    <property type="entry name" value="AAA"/>
    <property type="match status" value="1"/>
</dbReference>
<dbReference type="Gene3D" id="3.40.50.300">
    <property type="entry name" value="P-loop containing nucleotide triphosphate hydrolases"/>
    <property type="match status" value="1"/>
</dbReference>
<dbReference type="Pfam" id="PF00004">
    <property type="entry name" value="AAA"/>
    <property type="match status" value="1"/>
</dbReference>
<evidence type="ECO:0000313" key="8">
    <source>
        <dbReference type="EMBL" id="MCA9754220.1"/>
    </source>
</evidence>
<feature type="compositionally biased region" description="Basic and acidic residues" evidence="6">
    <location>
        <begin position="424"/>
        <end position="447"/>
    </location>
</feature>
<reference evidence="8" key="1">
    <citation type="submission" date="2020-04" db="EMBL/GenBank/DDBJ databases">
        <authorList>
            <person name="Zhang T."/>
        </authorList>
    </citation>
    <scope>NUCLEOTIDE SEQUENCE</scope>
    <source>
        <strain evidence="8">HKST-UBA02</strain>
    </source>
</reference>
<dbReference type="InterPro" id="IPR003959">
    <property type="entry name" value="ATPase_AAA_core"/>
</dbReference>
<comment type="similarity">
    <text evidence="2">Belongs to the AAA ATPase family. RarA/MGS1/WRNIP1 subfamily.</text>
</comment>
<comment type="caution">
    <text evidence="8">The sequence shown here is derived from an EMBL/GenBank/DDBJ whole genome shotgun (WGS) entry which is preliminary data.</text>
</comment>
<dbReference type="GO" id="GO:0016887">
    <property type="term" value="F:ATP hydrolysis activity"/>
    <property type="evidence" value="ECO:0007669"/>
    <property type="project" value="InterPro"/>
</dbReference>
<reference evidence="8" key="2">
    <citation type="journal article" date="2021" name="Microbiome">
        <title>Successional dynamics and alternative stable states in a saline activated sludge microbial community over 9 years.</title>
        <authorList>
            <person name="Wang Y."/>
            <person name="Ye J."/>
            <person name="Ju F."/>
            <person name="Liu L."/>
            <person name="Boyd J.A."/>
            <person name="Deng Y."/>
            <person name="Parks D.H."/>
            <person name="Jiang X."/>
            <person name="Yin X."/>
            <person name="Woodcroft B.J."/>
            <person name="Tyson G.W."/>
            <person name="Hugenholtz P."/>
            <person name="Polz M.F."/>
            <person name="Zhang T."/>
        </authorList>
    </citation>
    <scope>NUCLEOTIDE SEQUENCE</scope>
    <source>
        <strain evidence="8">HKST-UBA02</strain>
    </source>
</reference>
<comment type="function">
    <text evidence="1">DNA-dependent ATPase that plays important roles in cellular responses to stalled DNA replication processes.</text>
</comment>
<accession>A0A956SBB7</accession>
<dbReference type="GO" id="GO:0000731">
    <property type="term" value="P:DNA synthesis involved in DNA repair"/>
    <property type="evidence" value="ECO:0007669"/>
    <property type="project" value="TreeGrafter"/>
</dbReference>
<dbReference type="Pfam" id="PF12002">
    <property type="entry name" value="MgsA_C"/>
    <property type="match status" value="1"/>
</dbReference>
<dbReference type="Pfam" id="PF16193">
    <property type="entry name" value="AAA_assoc_2"/>
    <property type="match status" value="1"/>
</dbReference>
<dbReference type="FunFam" id="1.20.272.10:FF:000001">
    <property type="entry name" value="Putative AAA family ATPase"/>
    <property type="match status" value="1"/>
</dbReference>
<organism evidence="8 9">
    <name type="scientific">Eiseniibacteriota bacterium</name>
    <dbReference type="NCBI Taxonomy" id="2212470"/>
    <lineage>
        <taxon>Bacteria</taxon>
        <taxon>Candidatus Eiseniibacteriota</taxon>
    </lineage>
</organism>
<dbReference type="FunFam" id="3.40.50.300:FF:000137">
    <property type="entry name" value="Replication-associated recombination protein A"/>
    <property type="match status" value="1"/>
</dbReference>
<dbReference type="PANTHER" id="PTHR13779">
    <property type="entry name" value="WERNER HELICASE-INTERACTING PROTEIN 1 FAMILY MEMBER"/>
    <property type="match status" value="1"/>
</dbReference>
<dbReference type="PANTHER" id="PTHR13779:SF7">
    <property type="entry name" value="ATPASE WRNIP1"/>
    <property type="match status" value="1"/>
</dbReference>
<keyword evidence="4" id="KW-0547">Nucleotide-binding</keyword>
<feature type="domain" description="AAA+ ATPase" evidence="7">
    <location>
        <begin position="63"/>
        <end position="180"/>
    </location>
</feature>